<evidence type="ECO:0000313" key="8">
    <source>
        <dbReference type="Proteomes" id="UP000186583"/>
    </source>
</evidence>
<feature type="region of interest" description="Disordered" evidence="5">
    <location>
        <begin position="204"/>
        <end position="238"/>
    </location>
</feature>
<dbReference type="PANTHER" id="PTHR10270:SF161">
    <property type="entry name" value="SEX-DETERMINING REGION Y PROTEIN"/>
    <property type="match status" value="1"/>
</dbReference>
<dbReference type="EMBL" id="MPGH01000135">
    <property type="protein sequence ID" value="OLN86124.1"/>
    <property type="molecule type" value="Genomic_DNA"/>
</dbReference>
<keyword evidence="3" id="KW-0804">Transcription</keyword>
<name>A0A1Q8RP76_9PEZI</name>
<dbReference type="InterPro" id="IPR009071">
    <property type="entry name" value="HMG_box_dom"/>
</dbReference>
<dbReference type="GO" id="GO:0000122">
    <property type="term" value="P:negative regulation of transcription by RNA polymerase II"/>
    <property type="evidence" value="ECO:0007669"/>
    <property type="project" value="TreeGrafter"/>
</dbReference>
<dbReference type="Pfam" id="PF00505">
    <property type="entry name" value="HMG_box"/>
    <property type="match status" value="1"/>
</dbReference>
<keyword evidence="1" id="KW-0805">Transcription regulation</keyword>
<keyword evidence="4" id="KW-0539">Nucleus</keyword>
<dbReference type="InterPro" id="IPR050140">
    <property type="entry name" value="SRY-related_HMG-box_TF-like"/>
</dbReference>
<dbReference type="Proteomes" id="UP000186583">
    <property type="component" value="Unassembled WGS sequence"/>
</dbReference>
<evidence type="ECO:0000313" key="7">
    <source>
        <dbReference type="EMBL" id="OLN86124.1"/>
    </source>
</evidence>
<dbReference type="CDD" id="cd01389">
    <property type="entry name" value="HMG-box_ROX1-like"/>
    <property type="match status" value="1"/>
</dbReference>
<evidence type="ECO:0000256" key="3">
    <source>
        <dbReference type="ARBA" id="ARBA00023163"/>
    </source>
</evidence>
<evidence type="ECO:0000256" key="5">
    <source>
        <dbReference type="SAM" id="MobiDB-lite"/>
    </source>
</evidence>
<feature type="compositionally biased region" description="Polar residues" evidence="5">
    <location>
        <begin position="228"/>
        <end position="238"/>
    </location>
</feature>
<dbReference type="GO" id="GO:0001228">
    <property type="term" value="F:DNA-binding transcription activator activity, RNA polymerase II-specific"/>
    <property type="evidence" value="ECO:0007669"/>
    <property type="project" value="TreeGrafter"/>
</dbReference>
<evidence type="ECO:0000256" key="4">
    <source>
        <dbReference type="PROSITE-ProRule" id="PRU00267"/>
    </source>
</evidence>
<feature type="DNA-binding region" description="HMG box" evidence="4">
    <location>
        <begin position="141"/>
        <end position="209"/>
    </location>
</feature>
<dbReference type="InterPro" id="IPR036910">
    <property type="entry name" value="HMG_box_dom_sf"/>
</dbReference>
<dbReference type="PANTHER" id="PTHR10270">
    <property type="entry name" value="SOX TRANSCRIPTION FACTOR"/>
    <property type="match status" value="1"/>
</dbReference>
<evidence type="ECO:0000256" key="1">
    <source>
        <dbReference type="ARBA" id="ARBA00023015"/>
    </source>
</evidence>
<gene>
    <name evidence="7" type="ORF">CCHL11_05237</name>
</gene>
<evidence type="ECO:0000256" key="2">
    <source>
        <dbReference type="ARBA" id="ARBA00023125"/>
    </source>
</evidence>
<organism evidence="7 8">
    <name type="scientific">Colletotrichum chlorophyti</name>
    <dbReference type="NCBI Taxonomy" id="708187"/>
    <lineage>
        <taxon>Eukaryota</taxon>
        <taxon>Fungi</taxon>
        <taxon>Dikarya</taxon>
        <taxon>Ascomycota</taxon>
        <taxon>Pezizomycotina</taxon>
        <taxon>Sordariomycetes</taxon>
        <taxon>Hypocreomycetidae</taxon>
        <taxon>Glomerellales</taxon>
        <taxon>Glomerellaceae</taxon>
        <taxon>Colletotrichum</taxon>
    </lineage>
</organism>
<dbReference type="OrthoDB" id="6247875at2759"/>
<keyword evidence="8" id="KW-1185">Reference proteome</keyword>
<comment type="caution">
    <text evidence="7">The sequence shown here is derived from an EMBL/GenBank/DDBJ whole genome shotgun (WGS) entry which is preliminary data.</text>
</comment>
<dbReference type="PROSITE" id="PS50118">
    <property type="entry name" value="HMG_BOX_2"/>
    <property type="match status" value="1"/>
</dbReference>
<dbReference type="FunFam" id="1.10.30.10:FF:000041">
    <property type="entry name" value="HMG box family protein"/>
    <property type="match status" value="1"/>
</dbReference>
<dbReference type="SUPFAM" id="SSF47095">
    <property type="entry name" value="HMG-box"/>
    <property type="match status" value="1"/>
</dbReference>
<sequence length="238" mass="27355">MELFNPGQLIARNMDATQVHPDILQVVTEILDIHLNSFESTIAVSGRHYIAFGEEGRMFMAMQMARLQREPVMWVKDGMHTSVDRWILGPCETFVSGPHMIVSFGGIAVVVHRPPPQLMEDVTLPDPVSSNATAPERKPKVTRPPNAFILYRKDYQAKIKQTHPHLLNNDISGILGKAWNNESHEVRERYRKLAKEYKERHHKLYPDYRYTPRKPSEKRRRNRKVTTAPAQTAKPSLG</sequence>
<dbReference type="AlphaFoldDB" id="A0A1Q8RP76"/>
<evidence type="ECO:0000259" key="6">
    <source>
        <dbReference type="PROSITE" id="PS50118"/>
    </source>
</evidence>
<dbReference type="Gene3D" id="1.10.30.10">
    <property type="entry name" value="High mobility group box domain"/>
    <property type="match status" value="1"/>
</dbReference>
<dbReference type="SMART" id="SM00398">
    <property type="entry name" value="HMG"/>
    <property type="match status" value="1"/>
</dbReference>
<feature type="region of interest" description="Disordered" evidence="5">
    <location>
        <begin position="122"/>
        <end position="143"/>
    </location>
</feature>
<dbReference type="GO" id="GO:0030154">
    <property type="term" value="P:cell differentiation"/>
    <property type="evidence" value="ECO:0007669"/>
    <property type="project" value="TreeGrafter"/>
</dbReference>
<protein>
    <submittedName>
        <fullName evidence="7">Silenced mating-type M-specific polypeptide Mc</fullName>
    </submittedName>
</protein>
<dbReference type="GO" id="GO:0000978">
    <property type="term" value="F:RNA polymerase II cis-regulatory region sequence-specific DNA binding"/>
    <property type="evidence" value="ECO:0007669"/>
    <property type="project" value="TreeGrafter"/>
</dbReference>
<reference evidence="7 8" key="1">
    <citation type="submission" date="2016-11" db="EMBL/GenBank/DDBJ databases">
        <title>Draft Genome Assembly of Colletotrichum chlorophyti a pathogen of herbaceous plants.</title>
        <authorList>
            <person name="Gan P."/>
            <person name="Narusaka M."/>
            <person name="Tsushima A."/>
            <person name="Narusaka Y."/>
            <person name="Takano Y."/>
            <person name="Shirasu K."/>
        </authorList>
    </citation>
    <scope>NUCLEOTIDE SEQUENCE [LARGE SCALE GENOMIC DNA]</scope>
    <source>
        <strain evidence="7 8">NTL11</strain>
    </source>
</reference>
<accession>A0A1Q8RP76</accession>
<proteinExistence type="predicted"/>
<dbReference type="GO" id="GO:0005634">
    <property type="term" value="C:nucleus"/>
    <property type="evidence" value="ECO:0007669"/>
    <property type="project" value="UniProtKB-UniRule"/>
</dbReference>
<dbReference type="STRING" id="708187.A0A1Q8RP76"/>
<feature type="domain" description="HMG box" evidence="6">
    <location>
        <begin position="141"/>
        <end position="209"/>
    </location>
</feature>
<keyword evidence="2 4" id="KW-0238">DNA-binding</keyword>